<dbReference type="WBParaSite" id="jg26170">
    <property type="protein sequence ID" value="jg26170"/>
    <property type="gene ID" value="jg26170"/>
</dbReference>
<accession>A0A915E4Q6</accession>
<dbReference type="AlphaFoldDB" id="A0A915E4Q6"/>
<evidence type="ECO:0000313" key="2">
    <source>
        <dbReference type="WBParaSite" id="jg26170"/>
    </source>
</evidence>
<organism evidence="1 2">
    <name type="scientific">Ditylenchus dipsaci</name>
    <dbReference type="NCBI Taxonomy" id="166011"/>
    <lineage>
        <taxon>Eukaryota</taxon>
        <taxon>Metazoa</taxon>
        <taxon>Ecdysozoa</taxon>
        <taxon>Nematoda</taxon>
        <taxon>Chromadorea</taxon>
        <taxon>Rhabditida</taxon>
        <taxon>Tylenchina</taxon>
        <taxon>Tylenchomorpha</taxon>
        <taxon>Sphaerularioidea</taxon>
        <taxon>Anguinidae</taxon>
        <taxon>Anguininae</taxon>
        <taxon>Ditylenchus</taxon>
    </lineage>
</organism>
<proteinExistence type="predicted"/>
<keyword evidence="1" id="KW-1185">Reference proteome</keyword>
<dbReference type="SUPFAM" id="SSF48576">
    <property type="entry name" value="Terpenoid synthases"/>
    <property type="match status" value="1"/>
</dbReference>
<dbReference type="InterPro" id="IPR008949">
    <property type="entry name" value="Isoprenoid_synthase_dom_sf"/>
</dbReference>
<reference evidence="2" key="1">
    <citation type="submission" date="2022-11" db="UniProtKB">
        <authorList>
            <consortium name="WormBaseParasite"/>
        </authorList>
    </citation>
    <scope>IDENTIFICATION</scope>
</reference>
<dbReference type="Proteomes" id="UP000887574">
    <property type="component" value="Unplaced"/>
</dbReference>
<dbReference type="InterPro" id="IPR002060">
    <property type="entry name" value="Squ/phyt_synthse"/>
</dbReference>
<dbReference type="Gene3D" id="1.10.600.10">
    <property type="entry name" value="Farnesyl Diphosphate Synthase"/>
    <property type="match status" value="1"/>
</dbReference>
<evidence type="ECO:0000313" key="1">
    <source>
        <dbReference type="Proteomes" id="UP000887574"/>
    </source>
</evidence>
<dbReference type="Pfam" id="PF00494">
    <property type="entry name" value="SQS_PSY"/>
    <property type="match status" value="1"/>
</dbReference>
<sequence>MDEKQRRDSLLYCIRIVKERDYENYLNALLAPENTRPRIFAVLALNAEVAIIRQKIKRNSGVTGIYQLQFWKDALNVYGGAQRGPLPRQPVVSALKAYGDPADVPLLLKLVESRQETLGDRPFETMDKLEHNSDLVYGSMMFLWMNALKSVTAEVGNAEHEGISHAVHNMSRSVGILTLLRATLPLLHEGVVLLPLDIMAKHGLREEDIFSNAKPTVLRQLTQELCQNSYKYLLAARSKRREAIAKHLRPALVTYGQRSDYLLRILRKNGHNLFDTKLQERQSLISWRLLWSYGNSEEAQSYLSQSKEGAHEVVQRAG</sequence>
<protein>
    <submittedName>
        <fullName evidence="2">Phytoene synthase</fullName>
    </submittedName>
</protein>
<name>A0A915E4Q6_9BILA</name>